<accession>A0ABV0EZ27</accession>
<dbReference type="PANTHER" id="PTHR22916">
    <property type="entry name" value="GLYCOSYLTRANSFERASE"/>
    <property type="match status" value="1"/>
</dbReference>
<dbReference type="PANTHER" id="PTHR22916:SF3">
    <property type="entry name" value="UDP-GLCNAC:BETAGAL BETA-1,3-N-ACETYLGLUCOSAMINYLTRANSFERASE-LIKE PROTEIN 1"/>
    <property type="match status" value="1"/>
</dbReference>
<organism evidence="2 3">
    <name type="scientific">Candidatus Enterococcus ferrettii</name>
    <dbReference type="NCBI Taxonomy" id="2815324"/>
    <lineage>
        <taxon>Bacteria</taxon>
        <taxon>Bacillati</taxon>
        <taxon>Bacillota</taxon>
        <taxon>Bacilli</taxon>
        <taxon>Lactobacillales</taxon>
        <taxon>Enterococcaceae</taxon>
        <taxon>Enterococcus</taxon>
    </lineage>
</organism>
<name>A0ABV0EZ27_9ENTE</name>
<dbReference type="Gene3D" id="3.90.550.10">
    <property type="entry name" value="Spore Coat Polysaccharide Biosynthesis Protein SpsA, Chain A"/>
    <property type="match status" value="1"/>
</dbReference>
<reference evidence="2 3" key="2">
    <citation type="submission" date="2024-02" db="EMBL/GenBank/DDBJ databases">
        <title>The Genome Sequence of Enterococcus sp. DIV0159.</title>
        <authorList>
            <person name="Earl A."/>
            <person name="Manson A."/>
            <person name="Gilmore M."/>
            <person name="Sanders J."/>
            <person name="Shea T."/>
            <person name="Howe W."/>
            <person name="Livny J."/>
            <person name="Cuomo C."/>
            <person name="Neafsey D."/>
            <person name="Birren B."/>
        </authorList>
    </citation>
    <scope>NUCLEOTIDE SEQUENCE [LARGE SCALE GENOMIC DNA]</scope>
    <source>
        <strain evidence="2 3">665A</strain>
    </source>
</reference>
<dbReference type="SUPFAM" id="SSF53448">
    <property type="entry name" value="Nucleotide-diphospho-sugar transferases"/>
    <property type="match status" value="1"/>
</dbReference>
<protein>
    <recommendedName>
        <fullName evidence="1">Glycosyltransferase 2-like domain-containing protein</fullName>
    </recommendedName>
</protein>
<dbReference type="InterPro" id="IPR029044">
    <property type="entry name" value="Nucleotide-diphossugar_trans"/>
</dbReference>
<dbReference type="Pfam" id="PF00535">
    <property type="entry name" value="Glycos_transf_2"/>
    <property type="match status" value="1"/>
</dbReference>
<evidence type="ECO:0000313" key="2">
    <source>
        <dbReference type="EMBL" id="MEO1773007.1"/>
    </source>
</evidence>
<dbReference type="InterPro" id="IPR001173">
    <property type="entry name" value="Glyco_trans_2-like"/>
</dbReference>
<evidence type="ECO:0000313" key="3">
    <source>
        <dbReference type="Proteomes" id="UP000664357"/>
    </source>
</evidence>
<reference evidence="2 3" key="1">
    <citation type="submission" date="2021-03" db="EMBL/GenBank/DDBJ databases">
        <authorList>
            <person name="Gilmore M.S."/>
            <person name="Schwartzman J."/>
            <person name="Van Tyne D."/>
            <person name="Martin M."/>
            <person name="Earl A.M."/>
            <person name="Manson A.L."/>
            <person name="Straub T."/>
            <person name="Salamzade R."/>
            <person name="Saavedra J."/>
            <person name="Lebreton F."/>
            <person name="Prichula J."/>
            <person name="Schaufler K."/>
            <person name="Gaca A."/>
            <person name="Sgardioli B."/>
            <person name="Wagenaar J."/>
            <person name="Strong T."/>
        </authorList>
    </citation>
    <scope>NUCLEOTIDE SEQUENCE [LARGE SCALE GENOMIC DNA]</scope>
    <source>
        <strain evidence="2 3">665A</strain>
    </source>
</reference>
<sequence>MSNLIFSIVVPIFNVARTIHTTISYLKELDFEDYEVILINDGSTDETKEVVQKLITNKKNFKLFNATNGGPGAARNLGIKKSVGEYILFFDSDDFPAKSILKKYKKILDNDPKIDLIISSFSFTTKVNNQIVSTKEYLVPKKYYQDRNKFLNDIYSLMNRQLMYVVWNKCYRRDLIVENEVTFPNYRSCEDRIFNLKYYKCCEHVWLDTEIEYFYQYDGGQGITTQYFPDKFKSFKEFYDLANMVTENNAKAGFAALYLKGIVSTVMSILNTSKLSKKQKIKEINLILSDESVMEAKEIALTDTKIKIMTKAIFNAHSIIFIKCVKMINLIEINSPKLMSHFKRTY</sequence>
<proteinExistence type="predicted"/>
<dbReference type="RefSeq" id="WP_207705070.1">
    <property type="nucleotide sequence ID" value="NZ_JAFREL020000007.1"/>
</dbReference>
<gene>
    <name evidence="2" type="ORF">JZO67_004990</name>
</gene>
<keyword evidence="3" id="KW-1185">Reference proteome</keyword>
<comment type="caution">
    <text evidence="2">The sequence shown here is derived from an EMBL/GenBank/DDBJ whole genome shotgun (WGS) entry which is preliminary data.</text>
</comment>
<evidence type="ECO:0000259" key="1">
    <source>
        <dbReference type="Pfam" id="PF00535"/>
    </source>
</evidence>
<dbReference type="EMBL" id="JAFREL020000007">
    <property type="protein sequence ID" value="MEO1773007.1"/>
    <property type="molecule type" value="Genomic_DNA"/>
</dbReference>
<dbReference type="Proteomes" id="UP000664357">
    <property type="component" value="Unassembled WGS sequence"/>
</dbReference>
<feature type="domain" description="Glycosyltransferase 2-like" evidence="1">
    <location>
        <begin position="7"/>
        <end position="147"/>
    </location>
</feature>
<dbReference type="CDD" id="cd00761">
    <property type="entry name" value="Glyco_tranf_GTA_type"/>
    <property type="match status" value="1"/>
</dbReference>